<dbReference type="KEGG" id="mhos:CXR34_15050"/>
<evidence type="ECO:0000313" key="2">
    <source>
        <dbReference type="EMBL" id="AUG30652.1"/>
    </source>
</evidence>
<dbReference type="Pfam" id="PF00535">
    <property type="entry name" value="Glycos_transf_2"/>
    <property type="match status" value="1"/>
</dbReference>
<reference evidence="2 3" key="1">
    <citation type="submission" date="2017-12" db="EMBL/GenBank/DDBJ databases">
        <title>Isolation and characterization of estrogens degradatiion strain Microbacterium hominis SJTG1.</title>
        <authorList>
            <person name="Xiong W."/>
            <person name="Yin C."/>
            <person name="Zheng D."/>
            <person name="Liang R."/>
        </authorList>
    </citation>
    <scope>NUCLEOTIDE SEQUENCE [LARGE SCALE GENOMIC DNA]</scope>
    <source>
        <strain evidence="2 3">SJTG1</strain>
    </source>
</reference>
<gene>
    <name evidence="2" type="ORF">CXR34_15050</name>
</gene>
<accession>A0A2K9DCN5</accession>
<dbReference type="PANTHER" id="PTHR43685:SF2">
    <property type="entry name" value="GLYCOSYLTRANSFERASE 2-LIKE DOMAIN-CONTAINING PROTEIN"/>
    <property type="match status" value="1"/>
</dbReference>
<dbReference type="CDD" id="cd00761">
    <property type="entry name" value="Glyco_tranf_GTA_type"/>
    <property type="match status" value="1"/>
</dbReference>
<sequence>MTDTPLRFTCVIPTHGRPHLLGDALRSVLTQTDADQLLGAVVVVIDDGDPNSRALVEQFASDYPDIDVRAVASDRLPRGAAQSRNVGAAAAADPYIAFLDDDDLWLPDHLAQSAAVLRGDPAGAAAVVSSRRTENERGEVTAQPTLDRDLVSVDHAYTAGSVVTGSNLVISRRAFDELGGYDVALPVMNDTDFFVRMLQAGFAPLISPEVSVVMRIHSGDQLTRPNERRARGMRVFYEKHRQSMTPAQRRSFRYRMLGMHRLSAPSPVQRAYYALLQLTNVQPARIARRFGAAR</sequence>
<evidence type="ECO:0000313" key="3">
    <source>
        <dbReference type="Proteomes" id="UP000233276"/>
    </source>
</evidence>
<dbReference type="RefSeq" id="WP_101306868.1">
    <property type="nucleotide sequence ID" value="NZ_CP025299.1"/>
</dbReference>
<dbReference type="InterPro" id="IPR029044">
    <property type="entry name" value="Nucleotide-diphossugar_trans"/>
</dbReference>
<evidence type="ECO:0000259" key="1">
    <source>
        <dbReference type="Pfam" id="PF00535"/>
    </source>
</evidence>
<dbReference type="SUPFAM" id="SSF53448">
    <property type="entry name" value="Nucleotide-diphospho-sugar transferases"/>
    <property type="match status" value="1"/>
</dbReference>
<dbReference type="InterPro" id="IPR050834">
    <property type="entry name" value="Glycosyltransf_2"/>
</dbReference>
<dbReference type="PANTHER" id="PTHR43685">
    <property type="entry name" value="GLYCOSYLTRANSFERASE"/>
    <property type="match status" value="1"/>
</dbReference>
<dbReference type="Proteomes" id="UP000233276">
    <property type="component" value="Chromosome"/>
</dbReference>
<name>A0A2K9DCN5_9MICO</name>
<dbReference type="EMBL" id="CP025299">
    <property type="protein sequence ID" value="AUG30652.1"/>
    <property type="molecule type" value="Genomic_DNA"/>
</dbReference>
<feature type="domain" description="Glycosyltransferase 2-like" evidence="1">
    <location>
        <begin position="10"/>
        <end position="178"/>
    </location>
</feature>
<organism evidence="2 3">
    <name type="scientific">Microbacterium hominis</name>
    <dbReference type="NCBI Taxonomy" id="162426"/>
    <lineage>
        <taxon>Bacteria</taxon>
        <taxon>Bacillati</taxon>
        <taxon>Actinomycetota</taxon>
        <taxon>Actinomycetes</taxon>
        <taxon>Micrococcales</taxon>
        <taxon>Microbacteriaceae</taxon>
        <taxon>Microbacterium</taxon>
    </lineage>
</organism>
<dbReference type="Gene3D" id="3.90.550.10">
    <property type="entry name" value="Spore Coat Polysaccharide Biosynthesis Protein SpsA, Chain A"/>
    <property type="match status" value="1"/>
</dbReference>
<protein>
    <recommendedName>
        <fullName evidence="1">Glycosyltransferase 2-like domain-containing protein</fullName>
    </recommendedName>
</protein>
<dbReference type="AlphaFoldDB" id="A0A2K9DCN5"/>
<proteinExistence type="predicted"/>
<dbReference type="InterPro" id="IPR001173">
    <property type="entry name" value="Glyco_trans_2-like"/>
</dbReference>